<dbReference type="GO" id="GO:0006979">
    <property type="term" value="P:response to oxidative stress"/>
    <property type="evidence" value="ECO:0007669"/>
    <property type="project" value="InterPro"/>
</dbReference>
<dbReference type="Proteomes" id="UP000471293">
    <property type="component" value="Unassembled WGS sequence"/>
</dbReference>
<evidence type="ECO:0000313" key="5">
    <source>
        <dbReference type="Proteomes" id="UP000735541"/>
    </source>
</evidence>
<dbReference type="NCBIfam" id="TIGR03561">
    <property type="entry name" value="organ_hyd_perox"/>
    <property type="match status" value="1"/>
</dbReference>
<dbReference type="PANTHER" id="PTHR33797">
    <property type="entry name" value="ORGANIC HYDROPEROXIDE RESISTANCE PROTEIN-LIKE"/>
    <property type="match status" value="1"/>
</dbReference>
<dbReference type="Gene3D" id="2.20.25.10">
    <property type="match status" value="1"/>
</dbReference>
<dbReference type="PANTHER" id="PTHR33797:SF2">
    <property type="entry name" value="ORGANIC HYDROPEROXIDE RESISTANCE PROTEIN-LIKE"/>
    <property type="match status" value="1"/>
</dbReference>
<dbReference type="AlphaFoldDB" id="A0A6N9TZH5"/>
<dbReference type="Proteomes" id="UP000735541">
    <property type="component" value="Unassembled WGS sequence"/>
</dbReference>
<keyword evidence="5" id="KW-1185">Reference proteome</keyword>
<evidence type="ECO:0000313" key="4">
    <source>
        <dbReference type="Proteomes" id="UP000471293"/>
    </source>
</evidence>
<dbReference type="SUPFAM" id="SSF82784">
    <property type="entry name" value="OsmC-like"/>
    <property type="match status" value="1"/>
</dbReference>
<comment type="caution">
    <text evidence="3">The sequence shown here is derived from an EMBL/GenBank/DDBJ whole genome shotgun (WGS) entry which is preliminary data.</text>
</comment>
<accession>A0A6N9TZH5</accession>
<dbReference type="EMBL" id="JAAGLQ010000141">
    <property type="protein sequence ID" value="NEA15233.1"/>
    <property type="molecule type" value="Genomic_DNA"/>
</dbReference>
<organism evidence="3 4">
    <name type="scientific">Streptomyces halstedii</name>
    <dbReference type="NCBI Taxonomy" id="1944"/>
    <lineage>
        <taxon>Bacteria</taxon>
        <taxon>Bacillati</taxon>
        <taxon>Actinomycetota</taxon>
        <taxon>Actinomycetes</taxon>
        <taxon>Kitasatosporales</taxon>
        <taxon>Streptomycetaceae</taxon>
        <taxon>Streptomyces</taxon>
    </lineage>
</organism>
<reference evidence="3 4" key="1">
    <citation type="submission" date="2020-01" db="EMBL/GenBank/DDBJ databases">
        <title>Insect and environment-associated Actinomycetes.</title>
        <authorList>
            <person name="Currrie C."/>
            <person name="Chevrette M."/>
            <person name="Carlson C."/>
            <person name="Stubbendieck R."/>
            <person name="Wendt-Pienkowski E."/>
        </authorList>
    </citation>
    <scope>NUCLEOTIDE SEQUENCE [LARGE SCALE GENOMIC DNA]</scope>
    <source>
        <strain evidence="3 4">SID11342</strain>
    </source>
</reference>
<evidence type="ECO:0000256" key="1">
    <source>
        <dbReference type="ARBA" id="ARBA00007378"/>
    </source>
</evidence>
<dbReference type="Gene3D" id="3.30.300.20">
    <property type="match status" value="1"/>
</dbReference>
<evidence type="ECO:0000313" key="3">
    <source>
        <dbReference type="EMBL" id="NEA15233.1"/>
    </source>
</evidence>
<reference evidence="2 5" key="2">
    <citation type="submission" date="2021-07" db="EMBL/GenBank/DDBJ databases">
        <title>Sequencing Streptomyces halstedii LGO-A4 genome an citrus endophytic actinomycete.</title>
        <authorList>
            <person name="Samborskyy M."/>
            <person name="Scott N."/>
            <person name="Deglau R."/>
            <person name="Dickens S."/>
            <person name="Oliveira L.G."/>
        </authorList>
    </citation>
    <scope>NUCLEOTIDE SEQUENCE [LARGE SCALE GENOMIC DNA]</scope>
    <source>
        <strain evidence="2 5">LGO-A4</strain>
    </source>
</reference>
<gene>
    <name evidence="3" type="ORF">G3I29_06755</name>
    <name evidence="2" type="ORF">STHAL_26980</name>
</gene>
<evidence type="ECO:0000313" key="2">
    <source>
        <dbReference type="EMBL" id="MBV7673093.1"/>
    </source>
</evidence>
<proteinExistence type="inferred from homology"/>
<name>A0A6N9TZH5_STRHA</name>
<dbReference type="InterPro" id="IPR015946">
    <property type="entry name" value="KH_dom-like_a/b"/>
</dbReference>
<dbReference type="RefSeq" id="WP_103490916.1">
    <property type="nucleotide sequence ID" value="NZ_CP109044.1"/>
</dbReference>
<dbReference type="Pfam" id="PF02566">
    <property type="entry name" value="OsmC"/>
    <property type="match status" value="1"/>
</dbReference>
<protein>
    <submittedName>
        <fullName evidence="3">Organic hydroperoxide resistance protein</fullName>
    </submittedName>
</protein>
<dbReference type="InterPro" id="IPR036102">
    <property type="entry name" value="OsmC/Ohrsf"/>
</dbReference>
<dbReference type="InterPro" id="IPR019953">
    <property type="entry name" value="OHR"/>
</dbReference>
<dbReference type="EMBL" id="JAHUVW010000001">
    <property type="protein sequence ID" value="MBV7673093.1"/>
    <property type="molecule type" value="Genomic_DNA"/>
</dbReference>
<sequence length="136" mass="14030">MDALYTAAATANGREGRAVSSDGRIDLALALPPALGGDGEGTNPEQLFAAGYAACFASAMGAVGREMKIDTKDAAVTAEVSIGKDGGGFGLAVVLRVELPRELEGETGRRLVETAHAFCPYSKATRGNIDVQLMIE</sequence>
<dbReference type="InterPro" id="IPR003718">
    <property type="entry name" value="OsmC/Ohr_fam"/>
</dbReference>
<dbReference type="GeneID" id="97292137"/>
<comment type="similarity">
    <text evidence="1">Belongs to the OsmC/Ohr family.</text>
</comment>